<feature type="compositionally biased region" description="Basic and acidic residues" evidence="6">
    <location>
        <begin position="316"/>
        <end position="369"/>
    </location>
</feature>
<keyword evidence="9" id="KW-1185">Reference proteome</keyword>
<dbReference type="GO" id="GO:0005886">
    <property type="term" value="C:plasma membrane"/>
    <property type="evidence" value="ECO:0007669"/>
    <property type="project" value="UniProtKB-SubCell"/>
</dbReference>
<dbReference type="InterPro" id="IPR017039">
    <property type="entry name" value="Virul_fac_BrkB"/>
</dbReference>
<evidence type="ECO:0000256" key="4">
    <source>
        <dbReference type="ARBA" id="ARBA00022989"/>
    </source>
</evidence>
<reference evidence="8" key="1">
    <citation type="submission" date="2020-10" db="EMBL/GenBank/DDBJ databases">
        <title>Sequencing the genomes of 1000 actinobacteria strains.</title>
        <authorList>
            <person name="Klenk H.-P."/>
        </authorList>
    </citation>
    <scope>NUCLEOTIDE SEQUENCE</scope>
    <source>
        <strain evidence="8">DSM 46832</strain>
    </source>
</reference>
<comment type="caution">
    <text evidence="8">The sequence shown here is derived from an EMBL/GenBank/DDBJ whole genome shotgun (WGS) entry which is preliminary data.</text>
</comment>
<keyword evidence="4 7" id="KW-1133">Transmembrane helix</keyword>
<keyword evidence="5 7" id="KW-0472">Membrane</keyword>
<sequence>MNAFERVLSWIDRRLTAHRRRSPWFDHFARAVGRYTDVLGGRLAAAIAYYGFFAVFALGLVAYAVLGALLGDSVESGRVIVGFLQRNLPFVDPEQIRQSSSRPGIIGLVLLAVTGIGWVESIRSSQRLIHGLAQHPGYIVLRQLVDLVILLVIFILLGLSVGAVDALESLLSWLLGARSIALTICSWALAFLINVLLGSALLLAVPRLRMSFRRWLPPVLFVAVGITLINSVGRYYVVRWERNPAYTVVAGAVGLLIYLYLLNQLLLFGAAIAATSRSGRVRDLAGAVPVADPARPEPPSTDRPPPRSESWSLGEPPERAESSSDRTESPPDRAESSSDRTESSSDRTESSDRAESSSERTESSSDRPPEPPSRG</sequence>
<dbReference type="Proteomes" id="UP000649753">
    <property type="component" value="Unassembled WGS sequence"/>
</dbReference>
<feature type="transmembrane region" description="Helical" evidence="7">
    <location>
        <begin position="249"/>
        <end position="274"/>
    </location>
</feature>
<feature type="transmembrane region" description="Helical" evidence="7">
    <location>
        <begin position="104"/>
        <end position="123"/>
    </location>
</feature>
<evidence type="ECO:0000256" key="2">
    <source>
        <dbReference type="ARBA" id="ARBA00022475"/>
    </source>
</evidence>
<feature type="transmembrane region" description="Helical" evidence="7">
    <location>
        <begin position="215"/>
        <end position="237"/>
    </location>
</feature>
<evidence type="ECO:0000256" key="1">
    <source>
        <dbReference type="ARBA" id="ARBA00004651"/>
    </source>
</evidence>
<feature type="region of interest" description="Disordered" evidence="6">
    <location>
        <begin position="287"/>
        <end position="375"/>
    </location>
</feature>
<evidence type="ECO:0000256" key="6">
    <source>
        <dbReference type="SAM" id="MobiDB-lite"/>
    </source>
</evidence>
<dbReference type="Pfam" id="PF03631">
    <property type="entry name" value="Virul_fac_BrkB"/>
    <property type="match status" value="1"/>
</dbReference>
<proteinExistence type="predicted"/>
<dbReference type="AlphaFoldDB" id="A0A927M3D1"/>
<dbReference type="PANTHER" id="PTHR30213">
    <property type="entry name" value="INNER MEMBRANE PROTEIN YHJD"/>
    <property type="match status" value="1"/>
</dbReference>
<gene>
    <name evidence="8" type="ORF">H4W31_002557</name>
</gene>
<accession>A0A927M3D1</accession>
<feature type="transmembrane region" description="Helical" evidence="7">
    <location>
        <begin position="144"/>
        <end position="167"/>
    </location>
</feature>
<dbReference type="PANTHER" id="PTHR30213:SF1">
    <property type="entry name" value="INNER MEMBRANE PROTEIN YHJD"/>
    <property type="match status" value="1"/>
</dbReference>
<evidence type="ECO:0000256" key="3">
    <source>
        <dbReference type="ARBA" id="ARBA00022692"/>
    </source>
</evidence>
<organism evidence="8 9">
    <name type="scientific">Plantactinospora soyae</name>
    <dbReference type="NCBI Taxonomy" id="1544732"/>
    <lineage>
        <taxon>Bacteria</taxon>
        <taxon>Bacillati</taxon>
        <taxon>Actinomycetota</taxon>
        <taxon>Actinomycetes</taxon>
        <taxon>Micromonosporales</taxon>
        <taxon>Micromonosporaceae</taxon>
        <taxon>Plantactinospora</taxon>
    </lineage>
</organism>
<keyword evidence="3 7" id="KW-0812">Transmembrane</keyword>
<evidence type="ECO:0000256" key="5">
    <source>
        <dbReference type="ARBA" id="ARBA00023136"/>
    </source>
</evidence>
<evidence type="ECO:0000313" key="8">
    <source>
        <dbReference type="EMBL" id="MBE1486919.1"/>
    </source>
</evidence>
<feature type="transmembrane region" description="Helical" evidence="7">
    <location>
        <begin position="43"/>
        <end position="66"/>
    </location>
</feature>
<name>A0A927M3D1_9ACTN</name>
<protein>
    <submittedName>
        <fullName evidence="8">Membrane protein</fullName>
    </submittedName>
</protein>
<dbReference type="EMBL" id="JADBEB010000001">
    <property type="protein sequence ID" value="MBE1486919.1"/>
    <property type="molecule type" value="Genomic_DNA"/>
</dbReference>
<evidence type="ECO:0000313" key="9">
    <source>
        <dbReference type="Proteomes" id="UP000649753"/>
    </source>
</evidence>
<keyword evidence="2" id="KW-1003">Cell membrane</keyword>
<feature type="transmembrane region" description="Helical" evidence="7">
    <location>
        <begin position="179"/>
        <end position="203"/>
    </location>
</feature>
<comment type="subcellular location">
    <subcellularLocation>
        <location evidence="1">Cell membrane</location>
        <topology evidence="1">Multi-pass membrane protein</topology>
    </subcellularLocation>
</comment>
<evidence type="ECO:0000256" key="7">
    <source>
        <dbReference type="SAM" id="Phobius"/>
    </source>
</evidence>